<keyword evidence="1" id="KW-0472">Membrane</keyword>
<keyword evidence="1" id="KW-1133">Transmembrane helix</keyword>
<dbReference type="AlphaFoldDB" id="A0A5E4R1J2"/>
<accession>A0A5E4R1J2</accession>
<keyword evidence="3" id="KW-1185">Reference proteome</keyword>
<gene>
    <name evidence="2" type="ORF">LSINAPIS_LOCUS13227</name>
</gene>
<name>A0A5E4R1J2_9NEOP</name>
<evidence type="ECO:0000256" key="1">
    <source>
        <dbReference type="SAM" id="Phobius"/>
    </source>
</evidence>
<keyword evidence="1" id="KW-0812">Transmembrane</keyword>
<sequence length="151" mass="17700">MGVIVDCLIKSDFRLRKQLKYRTQIILKKSACETYLSYKSVNKVPRYNETDYFFVANRYFLDVVFLTSTLSEPVSKSFVSALNATYPIPHDLASVKLKVPWVIYPIVSLIQQYLTLLVPLRMNYFNQLLMVLSNVIIFYPLNFILFHIMII</sequence>
<dbReference type="Proteomes" id="UP000324832">
    <property type="component" value="Unassembled WGS sequence"/>
</dbReference>
<dbReference type="EMBL" id="FZQP02006665">
    <property type="protein sequence ID" value="VVD03184.1"/>
    <property type="molecule type" value="Genomic_DNA"/>
</dbReference>
<protein>
    <submittedName>
        <fullName evidence="2">Uncharacterized protein</fullName>
    </submittedName>
</protein>
<reference evidence="2 3" key="1">
    <citation type="submission" date="2017-07" db="EMBL/GenBank/DDBJ databases">
        <authorList>
            <person name="Talla V."/>
            <person name="Backstrom N."/>
        </authorList>
    </citation>
    <scope>NUCLEOTIDE SEQUENCE [LARGE SCALE GENOMIC DNA]</scope>
</reference>
<evidence type="ECO:0000313" key="2">
    <source>
        <dbReference type="EMBL" id="VVD03184.1"/>
    </source>
</evidence>
<feature type="transmembrane region" description="Helical" evidence="1">
    <location>
        <begin position="128"/>
        <end position="150"/>
    </location>
</feature>
<proteinExistence type="predicted"/>
<organism evidence="2 3">
    <name type="scientific">Leptidea sinapis</name>
    <dbReference type="NCBI Taxonomy" id="189913"/>
    <lineage>
        <taxon>Eukaryota</taxon>
        <taxon>Metazoa</taxon>
        <taxon>Ecdysozoa</taxon>
        <taxon>Arthropoda</taxon>
        <taxon>Hexapoda</taxon>
        <taxon>Insecta</taxon>
        <taxon>Pterygota</taxon>
        <taxon>Neoptera</taxon>
        <taxon>Endopterygota</taxon>
        <taxon>Lepidoptera</taxon>
        <taxon>Glossata</taxon>
        <taxon>Ditrysia</taxon>
        <taxon>Papilionoidea</taxon>
        <taxon>Pieridae</taxon>
        <taxon>Dismorphiinae</taxon>
        <taxon>Leptidea</taxon>
    </lineage>
</organism>
<evidence type="ECO:0000313" key="3">
    <source>
        <dbReference type="Proteomes" id="UP000324832"/>
    </source>
</evidence>